<keyword evidence="7" id="KW-1185">Reference proteome</keyword>
<dbReference type="GO" id="GO:0015074">
    <property type="term" value="P:DNA integration"/>
    <property type="evidence" value="ECO:0007669"/>
    <property type="project" value="InterPro"/>
</dbReference>
<dbReference type="Proteomes" id="UP000701853">
    <property type="component" value="Chromosome 5"/>
</dbReference>
<evidence type="ECO:0000256" key="4">
    <source>
        <dbReference type="ARBA" id="ARBA00022801"/>
    </source>
</evidence>
<dbReference type="AlphaFoldDB" id="A0A8J5YMF3"/>
<accession>A0A8J5YMF3</accession>
<comment type="caution">
    <text evidence="6">The sequence shown here is derived from an EMBL/GenBank/DDBJ whole genome shotgun (WGS) entry which is preliminary data.</text>
</comment>
<evidence type="ECO:0000313" key="6">
    <source>
        <dbReference type="EMBL" id="KAG8492656.1"/>
    </source>
</evidence>
<dbReference type="InterPro" id="IPR013103">
    <property type="entry name" value="RVT_2"/>
</dbReference>
<evidence type="ECO:0000256" key="2">
    <source>
        <dbReference type="ARBA" id="ARBA00022723"/>
    </source>
</evidence>
<dbReference type="InterPro" id="IPR057670">
    <property type="entry name" value="SH3_retrovirus"/>
</dbReference>
<proteinExistence type="predicted"/>
<dbReference type="GO" id="GO:0004190">
    <property type="term" value="F:aspartic-type endopeptidase activity"/>
    <property type="evidence" value="ECO:0007669"/>
    <property type="project" value="UniProtKB-KW"/>
</dbReference>
<organism evidence="6 7">
    <name type="scientific">Gossypium anomalum</name>
    <dbReference type="NCBI Taxonomy" id="47600"/>
    <lineage>
        <taxon>Eukaryota</taxon>
        <taxon>Viridiplantae</taxon>
        <taxon>Streptophyta</taxon>
        <taxon>Embryophyta</taxon>
        <taxon>Tracheophyta</taxon>
        <taxon>Spermatophyta</taxon>
        <taxon>Magnoliopsida</taxon>
        <taxon>eudicotyledons</taxon>
        <taxon>Gunneridae</taxon>
        <taxon>Pentapetalae</taxon>
        <taxon>rosids</taxon>
        <taxon>malvids</taxon>
        <taxon>Malvales</taxon>
        <taxon>Malvaceae</taxon>
        <taxon>Malvoideae</taxon>
        <taxon>Gossypium</taxon>
    </lineage>
</organism>
<dbReference type="PROSITE" id="PS50994">
    <property type="entry name" value="INTEGRASE"/>
    <property type="match status" value="1"/>
</dbReference>
<dbReference type="CDD" id="cd09272">
    <property type="entry name" value="RNase_HI_RT_Ty1"/>
    <property type="match status" value="1"/>
</dbReference>
<dbReference type="InterPro" id="IPR012337">
    <property type="entry name" value="RNaseH-like_sf"/>
</dbReference>
<dbReference type="OrthoDB" id="547913at2759"/>
<keyword evidence="1" id="KW-0645">Protease</keyword>
<feature type="domain" description="Integrase catalytic" evidence="5">
    <location>
        <begin position="168"/>
        <end position="344"/>
    </location>
</feature>
<keyword evidence="2" id="KW-0479">Metal-binding</keyword>
<sequence>MQAKAAEDLQAQEEHVFTASFFATLSKNLIEAKGRGNMVINRKSGNKVISDVLFVPDIDQYLFSVGQLVEKGYSLAFKNGSCIVKDSYGQKLVTVAMTDRCFMLDVNQLEKKAYTSLVDDAGLWHRRFGHVNYKSLDQLHKLNLVKDMLKVEAKDTVCEVCQLGKQTRLPFPVNMAWRARESLELVHSDVCGPMKTSSLKDSKYFVLFIKDLTRFCWVYFLKQKSEVFEAFNKFKALAENQSGCKIKALRTDNGTKYLSERFQKLCEQARIHHQLTTVYTPQQNGVCERKNRTVLDMARCLLFETKLPSKFWAEAVNTSVYLLNKLSTVAVKEKTPFEAWHGIKPSVSHLKVFGCVCYAFIPAERRTKFERRAAPGIFVGYSSTNKGYRVYDPSTKKILVSRDVRFDEGRIWSWNDADARLTDEDQLENSLELAEEWPTDEDFDEELVRGTRTITDFYQRCNVAIVEPSNFEEATKNKNWKKAMEAELEMIHKNDTWDLVDKPNHKKVIGVKWVFRAKYNADGSLNKHKARLVVKGYSQQYGIDFMETFAPEEIFIEQPEGFKVPGEEEKVYKLKKALYGLKQAPRAWYDRVDEYLSKLGFEKSVSEPTLFIKKSENETLLIVSLYVDDLLVTGSKGELIDEFKVQMQEVFEMTDLGVMTYFLGMEVNQSDQGIFISQHAFVLKILNRFCMTNSKIVCTSVTQGEKLTSCGNQERVNEKEYRSLVCCLLYLTATRLDIMYAVSLLSRFIHCCDVVHFKAAKRVIRYLKGTLNHGVNFKKAKELKLIGYSDSDWAGSIDDMKSTSGYFFTLGSGVFCWSSKKQQTVTQSTAEVEYIAAAAAINQAIWLRKLLYDLNEEQVEATEIKVDNQSAVAIAKNPVFHGKTKHFKIKYHFVRETELSKEINLVHILPK</sequence>
<dbReference type="InterPro" id="IPR054722">
    <property type="entry name" value="PolX-like_BBD"/>
</dbReference>
<dbReference type="GO" id="GO:0046872">
    <property type="term" value="F:metal ion binding"/>
    <property type="evidence" value="ECO:0007669"/>
    <property type="project" value="UniProtKB-KW"/>
</dbReference>
<dbReference type="InterPro" id="IPR001584">
    <property type="entry name" value="Integrase_cat-core"/>
</dbReference>
<dbReference type="PANTHER" id="PTHR42648:SF18">
    <property type="entry name" value="RETROTRANSPOSON, UNCLASSIFIED-LIKE PROTEIN"/>
    <property type="match status" value="1"/>
</dbReference>
<dbReference type="GO" id="GO:0006508">
    <property type="term" value="P:proteolysis"/>
    <property type="evidence" value="ECO:0007669"/>
    <property type="project" value="UniProtKB-KW"/>
</dbReference>
<keyword evidence="3" id="KW-0064">Aspartyl protease</keyword>
<evidence type="ECO:0000256" key="3">
    <source>
        <dbReference type="ARBA" id="ARBA00022750"/>
    </source>
</evidence>
<dbReference type="EMBL" id="JAHUZN010000005">
    <property type="protein sequence ID" value="KAG8492656.1"/>
    <property type="molecule type" value="Genomic_DNA"/>
</dbReference>
<dbReference type="InterPro" id="IPR036397">
    <property type="entry name" value="RNaseH_sf"/>
</dbReference>
<dbReference type="Pfam" id="PF00665">
    <property type="entry name" value="rve"/>
    <property type="match status" value="1"/>
</dbReference>
<name>A0A8J5YMF3_9ROSI</name>
<dbReference type="InterPro" id="IPR039537">
    <property type="entry name" value="Retrotran_Ty1/copia-like"/>
</dbReference>
<protein>
    <recommendedName>
        <fullName evidence="5">Integrase catalytic domain-containing protein</fullName>
    </recommendedName>
</protein>
<dbReference type="Gene3D" id="3.30.420.10">
    <property type="entry name" value="Ribonuclease H-like superfamily/Ribonuclease H"/>
    <property type="match status" value="1"/>
</dbReference>
<dbReference type="GO" id="GO:0003676">
    <property type="term" value="F:nucleic acid binding"/>
    <property type="evidence" value="ECO:0007669"/>
    <property type="project" value="InterPro"/>
</dbReference>
<evidence type="ECO:0000313" key="7">
    <source>
        <dbReference type="Proteomes" id="UP000701853"/>
    </source>
</evidence>
<dbReference type="InterPro" id="IPR043502">
    <property type="entry name" value="DNA/RNA_pol_sf"/>
</dbReference>
<reference evidence="6 7" key="1">
    <citation type="journal article" date="2021" name="bioRxiv">
        <title>The Gossypium anomalum genome as a resource for cotton improvement and evolutionary analysis of hybrid incompatibility.</title>
        <authorList>
            <person name="Grover C.E."/>
            <person name="Yuan D."/>
            <person name="Arick M.A."/>
            <person name="Miller E.R."/>
            <person name="Hu G."/>
            <person name="Peterson D.G."/>
            <person name="Wendel J.F."/>
            <person name="Udall J.A."/>
        </authorList>
    </citation>
    <scope>NUCLEOTIDE SEQUENCE [LARGE SCALE GENOMIC DNA]</scope>
    <source>
        <strain evidence="6">JFW-Udall</strain>
        <tissue evidence="6">Leaf</tissue>
    </source>
</reference>
<keyword evidence="4" id="KW-0378">Hydrolase</keyword>
<dbReference type="PANTHER" id="PTHR42648">
    <property type="entry name" value="TRANSPOSASE, PUTATIVE-RELATED"/>
    <property type="match status" value="1"/>
</dbReference>
<dbReference type="Pfam" id="PF22936">
    <property type="entry name" value="Pol_BBD"/>
    <property type="match status" value="1"/>
</dbReference>
<dbReference type="Pfam" id="PF07727">
    <property type="entry name" value="RVT_2"/>
    <property type="match status" value="2"/>
</dbReference>
<dbReference type="Pfam" id="PF25597">
    <property type="entry name" value="SH3_retrovirus"/>
    <property type="match status" value="1"/>
</dbReference>
<dbReference type="Pfam" id="PF13976">
    <property type="entry name" value="gag_pre-integrs"/>
    <property type="match status" value="1"/>
</dbReference>
<dbReference type="SUPFAM" id="SSF56672">
    <property type="entry name" value="DNA/RNA polymerases"/>
    <property type="match status" value="1"/>
</dbReference>
<dbReference type="SUPFAM" id="SSF53098">
    <property type="entry name" value="Ribonuclease H-like"/>
    <property type="match status" value="1"/>
</dbReference>
<gene>
    <name evidence="6" type="ORF">CXB51_010100</name>
</gene>
<evidence type="ECO:0000259" key="5">
    <source>
        <dbReference type="PROSITE" id="PS50994"/>
    </source>
</evidence>
<evidence type="ECO:0000256" key="1">
    <source>
        <dbReference type="ARBA" id="ARBA00022670"/>
    </source>
</evidence>
<dbReference type="InterPro" id="IPR025724">
    <property type="entry name" value="GAG-pre-integrase_dom"/>
</dbReference>